<feature type="domain" description="Alginate export" evidence="2">
    <location>
        <begin position="155"/>
        <end position="523"/>
    </location>
</feature>
<keyword evidence="4" id="KW-1185">Reference proteome</keyword>
<name>A0A4Q2IPV6_9SPHN</name>
<evidence type="ECO:0000259" key="2">
    <source>
        <dbReference type="Pfam" id="PF13372"/>
    </source>
</evidence>
<evidence type="ECO:0000256" key="1">
    <source>
        <dbReference type="SAM" id="MobiDB-lite"/>
    </source>
</evidence>
<comment type="caution">
    <text evidence="3">The sequence shown here is derived from an EMBL/GenBank/DDBJ whole genome shotgun (WGS) entry which is preliminary data.</text>
</comment>
<dbReference type="InterPro" id="IPR025388">
    <property type="entry name" value="Alginate_export_dom"/>
</dbReference>
<gene>
    <name evidence="3" type="ORF">EO081_11030</name>
</gene>
<sequence>MIWRCVHAPVERRMELFALGTAALLAATPASGAPASPRPEAQPALPQTAPSAEASPQASPVPTGLPSNEQPHATPAAQVAPPVTYPEAAAGYGAKAGPAFYLARWAEDWSSLRDPAKRTGPFDALKFIPLDADGDVYLTLSDEQRLRHDTITSPGLRAGKDTNALLLRNFVGADLHVGENFRAFGQLASGAILGSNPGNTSPVQRNDLFVQQLFAEVKGEVAPGVQAGIRVGRQDFQDGPIQLVSIQENPNIHITFDGVRAYASSAKARVGLFDLHYVTGGPDAFDDPTDHSRRFSGVTGGFVLPTDLFGGSKLYLDPFFYRYRNRNQRWGNLLDREERRFYGVRLYGDVGRMNIDINGNYQEGEQGGRDISAYQLFAAQTFAMGEGPSAPRLGWRADYASGGGAYGNGTLRSANILFGTAPYFSYGLFLGPSNFFDIAPTFTFSIGKKTRVLAEAAAVWRPSETDAVYNGVGAALAGTQNVRGNSVAQLLRLNAVHSLTPNLSFTLRTEYLKAAKALKRADYADALFLGIWGTFRF</sequence>
<dbReference type="AlphaFoldDB" id="A0A4Q2IPV6"/>
<feature type="compositionally biased region" description="Low complexity" evidence="1">
    <location>
        <begin position="49"/>
        <end position="62"/>
    </location>
</feature>
<dbReference type="Pfam" id="PF13372">
    <property type="entry name" value="Alginate_exp"/>
    <property type="match status" value="1"/>
</dbReference>
<accession>A0A4Q2IPV6</accession>
<dbReference type="Proteomes" id="UP000292347">
    <property type="component" value="Unassembled WGS sequence"/>
</dbReference>
<protein>
    <recommendedName>
        <fullName evidence="2">Alginate export domain-containing protein</fullName>
    </recommendedName>
</protein>
<reference evidence="3 4" key="1">
    <citation type="submission" date="2019-01" db="EMBL/GenBank/DDBJ databases">
        <title>Sphingomonas mucosissima sp. nov. and Sphingomonas desiccabilis sp. nov., from biological soil crusts in the Colorado Plateau, USA.</title>
        <authorList>
            <person name="Zhu D."/>
        </authorList>
    </citation>
    <scope>NUCLEOTIDE SEQUENCE [LARGE SCALE GENOMIC DNA]</scope>
    <source>
        <strain evidence="3 4">CP1D</strain>
    </source>
</reference>
<feature type="region of interest" description="Disordered" evidence="1">
    <location>
        <begin position="29"/>
        <end position="77"/>
    </location>
</feature>
<dbReference type="OrthoDB" id="311329at2"/>
<evidence type="ECO:0000313" key="4">
    <source>
        <dbReference type="Proteomes" id="UP000292347"/>
    </source>
</evidence>
<organism evidence="3 4">
    <name type="scientific">Sphingomonas desiccabilis</name>
    <dbReference type="NCBI Taxonomy" id="429134"/>
    <lineage>
        <taxon>Bacteria</taxon>
        <taxon>Pseudomonadati</taxon>
        <taxon>Pseudomonadota</taxon>
        <taxon>Alphaproteobacteria</taxon>
        <taxon>Sphingomonadales</taxon>
        <taxon>Sphingomonadaceae</taxon>
        <taxon>Sphingomonas</taxon>
    </lineage>
</organism>
<dbReference type="EMBL" id="SDPT01000002">
    <property type="protein sequence ID" value="RXZ31736.1"/>
    <property type="molecule type" value="Genomic_DNA"/>
</dbReference>
<proteinExistence type="predicted"/>
<evidence type="ECO:0000313" key="3">
    <source>
        <dbReference type="EMBL" id="RXZ31736.1"/>
    </source>
</evidence>